<gene>
    <name evidence="1" type="ORF">RPERSI_LOCUS3307</name>
</gene>
<name>A0ACA9LMM5_9GLOM</name>
<proteinExistence type="predicted"/>
<protein>
    <submittedName>
        <fullName evidence="1">12009_t:CDS:1</fullName>
    </submittedName>
</protein>
<comment type="caution">
    <text evidence="1">The sequence shown here is derived from an EMBL/GenBank/DDBJ whole genome shotgun (WGS) entry which is preliminary data.</text>
</comment>
<evidence type="ECO:0000313" key="2">
    <source>
        <dbReference type="Proteomes" id="UP000789920"/>
    </source>
</evidence>
<reference evidence="1" key="1">
    <citation type="submission" date="2021-06" db="EMBL/GenBank/DDBJ databases">
        <authorList>
            <person name="Kallberg Y."/>
            <person name="Tangrot J."/>
            <person name="Rosling A."/>
        </authorList>
    </citation>
    <scope>NUCLEOTIDE SEQUENCE</scope>
    <source>
        <strain evidence="1">MA461A</strain>
    </source>
</reference>
<accession>A0ACA9LMM5</accession>
<keyword evidence="2" id="KW-1185">Reference proteome</keyword>
<dbReference type="EMBL" id="CAJVQC010003996">
    <property type="protein sequence ID" value="CAG8535037.1"/>
    <property type="molecule type" value="Genomic_DNA"/>
</dbReference>
<sequence length="78" mass="8939">MSNENTKASKEGQGDEETKKAPKRQRKHQSDKSDEGSTKNDERSSKSDEESTKRDEESNKSDGERMLIWSDPDHKIND</sequence>
<evidence type="ECO:0000313" key="1">
    <source>
        <dbReference type="EMBL" id="CAG8535037.1"/>
    </source>
</evidence>
<dbReference type="Proteomes" id="UP000789920">
    <property type="component" value="Unassembled WGS sequence"/>
</dbReference>
<organism evidence="1 2">
    <name type="scientific">Racocetra persica</name>
    <dbReference type="NCBI Taxonomy" id="160502"/>
    <lineage>
        <taxon>Eukaryota</taxon>
        <taxon>Fungi</taxon>
        <taxon>Fungi incertae sedis</taxon>
        <taxon>Mucoromycota</taxon>
        <taxon>Glomeromycotina</taxon>
        <taxon>Glomeromycetes</taxon>
        <taxon>Diversisporales</taxon>
        <taxon>Gigasporaceae</taxon>
        <taxon>Racocetra</taxon>
    </lineage>
</organism>